<gene>
    <name evidence="1" type="ORF">ILYODFUR_011449</name>
</gene>
<dbReference type="EMBL" id="JAHRIQ010000866">
    <property type="protein sequence ID" value="MEQ2221016.1"/>
    <property type="molecule type" value="Genomic_DNA"/>
</dbReference>
<dbReference type="Proteomes" id="UP001482620">
    <property type="component" value="Unassembled WGS sequence"/>
</dbReference>
<comment type="caution">
    <text evidence="1">The sequence shown here is derived from an EMBL/GenBank/DDBJ whole genome shotgun (WGS) entry which is preliminary data.</text>
</comment>
<keyword evidence="2" id="KW-1185">Reference proteome</keyword>
<reference evidence="1 2" key="1">
    <citation type="submission" date="2021-06" db="EMBL/GenBank/DDBJ databases">
        <authorList>
            <person name="Palmer J.M."/>
        </authorList>
    </citation>
    <scope>NUCLEOTIDE SEQUENCE [LARGE SCALE GENOMIC DNA]</scope>
    <source>
        <strain evidence="2">if_2019</strain>
        <tissue evidence="1">Muscle</tissue>
    </source>
</reference>
<name>A0ABV0SMJ8_9TELE</name>
<evidence type="ECO:0000313" key="1">
    <source>
        <dbReference type="EMBL" id="MEQ2221016.1"/>
    </source>
</evidence>
<protein>
    <submittedName>
        <fullName evidence="1">Uncharacterized protein</fullName>
    </submittedName>
</protein>
<proteinExistence type="predicted"/>
<accession>A0ABV0SMJ8</accession>
<sequence length="70" mass="7464">MHEKSAPLSVHTQYARLCESLKAVAEQVRDYSIKVLVSGKKDVAGGAGLTARGGQDGAGICSERRIELIH</sequence>
<evidence type="ECO:0000313" key="2">
    <source>
        <dbReference type="Proteomes" id="UP001482620"/>
    </source>
</evidence>
<organism evidence="1 2">
    <name type="scientific">Ilyodon furcidens</name>
    <name type="common">goldbreast splitfin</name>
    <dbReference type="NCBI Taxonomy" id="33524"/>
    <lineage>
        <taxon>Eukaryota</taxon>
        <taxon>Metazoa</taxon>
        <taxon>Chordata</taxon>
        <taxon>Craniata</taxon>
        <taxon>Vertebrata</taxon>
        <taxon>Euteleostomi</taxon>
        <taxon>Actinopterygii</taxon>
        <taxon>Neopterygii</taxon>
        <taxon>Teleostei</taxon>
        <taxon>Neoteleostei</taxon>
        <taxon>Acanthomorphata</taxon>
        <taxon>Ovalentaria</taxon>
        <taxon>Atherinomorphae</taxon>
        <taxon>Cyprinodontiformes</taxon>
        <taxon>Goodeidae</taxon>
        <taxon>Ilyodon</taxon>
    </lineage>
</organism>